<dbReference type="OMA" id="QYNTVKF"/>
<dbReference type="Pfam" id="PF04438">
    <property type="entry name" value="zf-HIT"/>
    <property type="match status" value="1"/>
</dbReference>
<dbReference type="HOGENOM" id="CLU_1619339_0_0_1"/>
<dbReference type="InterPro" id="IPR007529">
    <property type="entry name" value="Znf_HIT"/>
</dbReference>
<gene>
    <name evidence="3" type="ordered locus">Ecym_3166</name>
</gene>
<keyword evidence="1" id="KW-0479">Metal-binding</keyword>
<dbReference type="KEGG" id="erc:Ecym_3166"/>
<dbReference type="CDD" id="cd23024">
    <property type="entry name" value="zf-HIT_ZNHIT2-3"/>
    <property type="match status" value="1"/>
</dbReference>
<dbReference type="Proteomes" id="UP000006790">
    <property type="component" value="Chromosome 3"/>
</dbReference>
<protein>
    <recommendedName>
        <fullName evidence="2">HIT-type domain-containing protein</fullName>
    </recommendedName>
</protein>
<sequence length="160" mass="18367">MKCGICHENEAQYRCPKCSIRYCSLPCYKDKERHKHDELEVSKDIVVEKNTNGKKEPAALATPHFNEMLQNNSRLRELLQHNTVKFHLHQVYRILMTGVGATSAENDLQMSQEIKERLAVDYLNTLRYGGIHHNEAVEEFCEMCIEMLLAVDGDSEAKAS</sequence>
<evidence type="ECO:0000313" key="4">
    <source>
        <dbReference type="Proteomes" id="UP000006790"/>
    </source>
</evidence>
<keyword evidence="1" id="KW-0862">Zinc</keyword>
<organism evidence="3 4">
    <name type="scientific">Eremothecium cymbalariae (strain CBS 270.75 / DBVPG 7215 / KCTC 17166 / NRRL Y-17582)</name>
    <name type="common">Yeast</name>
    <dbReference type="NCBI Taxonomy" id="931890"/>
    <lineage>
        <taxon>Eukaryota</taxon>
        <taxon>Fungi</taxon>
        <taxon>Dikarya</taxon>
        <taxon>Ascomycota</taxon>
        <taxon>Saccharomycotina</taxon>
        <taxon>Saccharomycetes</taxon>
        <taxon>Saccharomycetales</taxon>
        <taxon>Saccharomycetaceae</taxon>
        <taxon>Eremothecium</taxon>
    </lineage>
</organism>
<name>G8JR99_ERECY</name>
<reference evidence="4" key="1">
    <citation type="journal article" date="2012" name="G3 (Bethesda)">
        <title>Pichia sorbitophila, an interspecies yeast hybrid reveals early steps of genome resolution following polyploidization.</title>
        <authorList>
            <person name="Leh Louis V."/>
            <person name="Despons L."/>
            <person name="Friedrich A."/>
            <person name="Martin T."/>
            <person name="Durrens P."/>
            <person name="Casaregola S."/>
            <person name="Neuveglise C."/>
            <person name="Fairhead C."/>
            <person name="Marck C."/>
            <person name="Cruz J.A."/>
            <person name="Straub M.L."/>
            <person name="Kugler V."/>
            <person name="Sacerdot C."/>
            <person name="Uzunov Z."/>
            <person name="Thierry A."/>
            <person name="Weiss S."/>
            <person name="Bleykasten C."/>
            <person name="De Montigny J."/>
            <person name="Jacques N."/>
            <person name="Jung P."/>
            <person name="Lemaire M."/>
            <person name="Mallet S."/>
            <person name="Morel G."/>
            <person name="Richard G.F."/>
            <person name="Sarkar A."/>
            <person name="Savel G."/>
            <person name="Schacherer J."/>
            <person name="Seret M.L."/>
            <person name="Talla E."/>
            <person name="Samson G."/>
            <person name="Jubin C."/>
            <person name="Poulain J."/>
            <person name="Vacherie B."/>
            <person name="Barbe V."/>
            <person name="Pelletier E."/>
            <person name="Sherman D.J."/>
            <person name="Westhof E."/>
            <person name="Weissenbach J."/>
            <person name="Baret P.V."/>
            <person name="Wincker P."/>
            <person name="Gaillardin C."/>
            <person name="Dujon B."/>
            <person name="Souciet J.L."/>
        </authorList>
    </citation>
    <scope>NUCLEOTIDE SEQUENCE [LARGE SCALE GENOMIC DNA]</scope>
    <source>
        <strain evidence="4">CBS 270.75 / DBVPG 7215 / KCTC 17166 / NRRL Y-17582</strain>
    </source>
</reference>
<dbReference type="Pfam" id="PF18268">
    <property type="entry name" value="Hit1_C"/>
    <property type="match status" value="1"/>
</dbReference>
<dbReference type="EMBL" id="CP002499">
    <property type="protein sequence ID" value="AET38668.1"/>
    <property type="molecule type" value="Genomic_DNA"/>
</dbReference>
<dbReference type="OrthoDB" id="18412at2759"/>
<keyword evidence="4" id="KW-1185">Reference proteome</keyword>
<dbReference type="FunCoup" id="G8JR99">
    <property type="interactions" value="91"/>
</dbReference>
<dbReference type="PROSITE" id="PS51083">
    <property type="entry name" value="ZF_HIT"/>
    <property type="match status" value="1"/>
</dbReference>
<accession>G8JR99</accession>
<evidence type="ECO:0000259" key="2">
    <source>
        <dbReference type="PROSITE" id="PS51083"/>
    </source>
</evidence>
<dbReference type="SUPFAM" id="SSF144232">
    <property type="entry name" value="HIT/MYND zinc finger-like"/>
    <property type="match status" value="1"/>
</dbReference>
<dbReference type="Gene3D" id="3.30.60.190">
    <property type="match status" value="1"/>
</dbReference>
<dbReference type="RefSeq" id="XP_003645485.1">
    <property type="nucleotide sequence ID" value="XM_003645437.1"/>
</dbReference>
<proteinExistence type="predicted"/>
<feature type="domain" description="HIT-type" evidence="2">
    <location>
        <begin position="3"/>
        <end position="39"/>
    </location>
</feature>
<evidence type="ECO:0000256" key="1">
    <source>
        <dbReference type="PROSITE-ProRule" id="PRU00453"/>
    </source>
</evidence>
<dbReference type="GO" id="GO:0000492">
    <property type="term" value="P:box C/D snoRNP assembly"/>
    <property type="evidence" value="ECO:0007669"/>
    <property type="project" value="EnsemblFungi"/>
</dbReference>
<dbReference type="GO" id="GO:0000463">
    <property type="term" value="P:maturation of LSU-rRNA from tricistronic rRNA transcript (SSU-rRNA, 5.8S rRNA, LSU-rRNA)"/>
    <property type="evidence" value="ECO:0007669"/>
    <property type="project" value="EnsemblFungi"/>
</dbReference>
<dbReference type="GO" id="GO:0008270">
    <property type="term" value="F:zinc ion binding"/>
    <property type="evidence" value="ECO:0007669"/>
    <property type="project" value="UniProtKB-UniRule"/>
</dbReference>
<dbReference type="InParanoid" id="G8JR99"/>
<dbReference type="Gene3D" id="1.20.1440.260">
    <property type="match status" value="1"/>
</dbReference>
<dbReference type="AlphaFoldDB" id="G8JR99"/>
<evidence type="ECO:0000313" key="3">
    <source>
        <dbReference type="EMBL" id="AET38668.1"/>
    </source>
</evidence>
<dbReference type="STRING" id="931890.G8JR99"/>
<dbReference type="InterPro" id="IPR040722">
    <property type="entry name" value="Hit1_C"/>
</dbReference>
<dbReference type="GeneID" id="11468751"/>
<keyword evidence="1" id="KW-0863">Zinc-finger</keyword>
<dbReference type="eggNOG" id="ENOG502S27I">
    <property type="taxonomic scope" value="Eukaryota"/>
</dbReference>